<reference evidence="1" key="1">
    <citation type="submission" date="2022-02" db="EMBL/GenBank/DDBJ databases">
        <title>Polaribacter sp. MSW13, isolated from seawater.</title>
        <authorList>
            <person name="Kristyanto S."/>
            <person name="Jung J."/>
            <person name="Jeon C.O."/>
        </authorList>
    </citation>
    <scope>NUCLEOTIDE SEQUENCE</scope>
    <source>
        <strain evidence="1">MSW13</strain>
    </source>
</reference>
<protein>
    <submittedName>
        <fullName evidence="1">Uncharacterized protein</fullName>
    </submittedName>
</protein>
<keyword evidence="2" id="KW-1185">Reference proteome</keyword>
<organism evidence="1 2">
    <name type="scientific">Polaribacter marinus</name>
    <dbReference type="NCBI Taxonomy" id="2916838"/>
    <lineage>
        <taxon>Bacteria</taxon>
        <taxon>Pseudomonadati</taxon>
        <taxon>Bacteroidota</taxon>
        <taxon>Flavobacteriia</taxon>
        <taxon>Flavobacteriales</taxon>
        <taxon>Flavobacteriaceae</taxon>
    </lineage>
</organism>
<evidence type="ECO:0000313" key="1">
    <source>
        <dbReference type="EMBL" id="MCI2228851.1"/>
    </source>
</evidence>
<gene>
    <name evidence="1" type="ORF">MC378_06695</name>
</gene>
<proteinExistence type="predicted"/>
<dbReference type="AlphaFoldDB" id="A0A9X2AIT6"/>
<dbReference type="EMBL" id="JAKQYM010000004">
    <property type="protein sequence ID" value="MCI2228851.1"/>
    <property type="molecule type" value="Genomic_DNA"/>
</dbReference>
<dbReference type="Proteomes" id="UP001139369">
    <property type="component" value="Unassembled WGS sequence"/>
</dbReference>
<name>A0A9X2AIT6_9FLAO</name>
<sequence>MKKKNLLILLISITLFNCNSHLNKSVLEPLTVKELKKTIDNDSLFKNTYEYIVYLRDTVIKNDLDKVKFTELTYNQVIDFVEFSSDTTYFKPINERIEKEWNNKYGIYKKKVDSVSNYWKKFKQENSLEQYVNIELVKIDKEYYTYSRDIRNVNLGFKLTPLKGKIEQIRFGFNIVAKINEKENNDEYSSIYSALDKSWCRSTSPFSKPVVRYWEASYSDEKILKHKSLKTLLRDYNIHVEVDKIRKNGKNISRDDLNIPESIENHWKYENHEKEYLQDLYFADVVKEVLNKEYVEKYSYRNKEIDKILKKEFPLVFEFLRFQSKK</sequence>
<accession>A0A9X2AIT6</accession>
<comment type="caution">
    <text evidence="1">The sequence shown here is derived from an EMBL/GenBank/DDBJ whole genome shotgun (WGS) entry which is preliminary data.</text>
</comment>
<evidence type="ECO:0000313" key="2">
    <source>
        <dbReference type="Proteomes" id="UP001139369"/>
    </source>
</evidence>
<dbReference type="RefSeq" id="WP_242177983.1">
    <property type="nucleotide sequence ID" value="NZ_JAKQYM010000004.1"/>
</dbReference>